<evidence type="ECO:0000313" key="2">
    <source>
        <dbReference type="Proteomes" id="UP001163603"/>
    </source>
</evidence>
<reference evidence="2" key="1">
    <citation type="journal article" date="2023" name="G3 (Bethesda)">
        <title>Genome assembly and association tests identify interacting loci associated with vigor, precocity, and sex in interspecific pistachio rootstocks.</title>
        <authorList>
            <person name="Palmer W."/>
            <person name="Jacygrad E."/>
            <person name="Sagayaradj S."/>
            <person name="Cavanaugh K."/>
            <person name="Han R."/>
            <person name="Bertier L."/>
            <person name="Beede B."/>
            <person name="Kafkas S."/>
            <person name="Golino D."/>
            <person name="Preece J."/>
            <person name="Michelmore R."/>
        </authorList>
    </citation>
    <scope>NUCLEOTIDE SEQUENCE [LARGE SCALE GENOMIC DNA]</scope>
</reference>
<gene>
    <name evidence="1" type="ORF">Pint_28724</name>
</gene>
<organism evidence="1 2">
    <name type="scientific">Pistacia integerrima</name>
    <dbReference type="NCBI Taxonomy" id="434235"/>
    <lineage>
        <taxon>Eukaryota</taxon>
        <taxon>Viridiplantae</taxon>
        <taxon>Streptophyta</taxon>
        <taxon>Embryophyta</taxon>
        <taxon>Tracheophyta</taxon>
        <taxon>Spermatophyta</taxon>
        <taxon>Magnoliopsida</taxon>
        <taxon>eudicotyledons</taxon>
        <taxon>Gunneridae</taxon>
        <taxon>Pentapetalae</taxon>
        <taxon>rosids</taxon>
        <taxon>malvids</taxon>
        <taxon>Sapindales</taxon>
        <taxon>Anacardiaceae</taxon>
        <taxon>Pistacia</taxon>
    </lineage>
</organism>
<proteinExistence type="predicted"/>
<evidence type="ECO:0000313" key="1">
    <source>
        <dbReference type="EMBL" id="KAJ0041273.1"/>
    </source>
</evidence>
<dbReference type="Proteomes" id="UP001163603">
    <property type="component" value="Chromosome 5"/>
</dbReference>
<comment type="caution">
    <text evidence="1">The sequence shown here is derived from an EMBL/GenBank/DDBJ whole genome shotgun (WGS) entry which is preliminary data.</text>
</comment>
<accession>A0ACC0YS10</accession>
<sequence length="69" mass="7678">MKRAIMKPRGTREDLILVVAAAVAVALAIPSSFTHLNLKFAHSNVQLLHLRVIFLFVLSSIRGVEPRML</sequence>
<dbReference type="EMBL" id="CM047740">
    <property type="protein sequence ID" value="KAJ0041273.1"/>
    <property type="molecule type" value="Genomic_DNA"/>
</dbReference>
<protein>
    <submittedName>
        <fullName evidence="1">Uncharacterized protein</fullName>
    </submittedName>
</protein>
<name>A0ACC0YS10_9ROSI</name>
<keyword evidence="2" id="KW-1185">Reference proteome</keyword>